<reference evidence="1" key="1">
    <citation type="submission" date="2013-11" db="EMBL/GenBank/DDBJ databases">
        <title>Genome sequence of the fusiform rust pathogen reveals effectors for host alternation and coevolution with pine.</title>
        <authorList>
            <consortium name="DOE Joint Genome Institute"/>
            <person name="Smith K."/>
            <person name="Pendleton A."/>
            <person name="Kubisiak T."/>
            <person name="Anderson C."/>
            <person name="Salamov A."/>
            <person name="Aerts A."/>
            <person name="Riley R."/>
            <person name="Clum A."/>
            <person name="Lindquist E."/>
            <person name="Ence D."/>
            <person name="Campbell M."/>
            <person name="Kronenberg Z."/>
            <person name="Feau N."/>
            <person name="Dhillon B."/>
            <person name="Hamelin R."/>
            <person name="Burleigh J."/>
            <person name="Smith J."/>
            <person name="Yandell M."/>
            <person name="Nelson C."/>
            <person name="Grigoriev I."/>
            <person name="Davis J."/>
        </authorList>
    </citation>
    <scope>NUCLEOTIDE SEQUENCE</scope>
    <source>
        <strain evidence="1">G11</strain>
    </source>
</reference>
<dbReference type="OrthoDB" id="2507590at2759"/>
<dbReference type="EMBL" id="MU167496">
    <property type="protein sequence ID" value="KAG0139955.1"/>
    <property type="molecule type" value="Genomic_DNA"/>
</dbReference>
<keyword evidence="2" id="KW-1185">Reference proteome</keyword>
<sequence length="232" mass="26766">MTPTGSAKRIPNQVIEVEWPEGFKSTKVSSFIWHMKIGKGIVNIKEFFILYSQAMLAKIGICHWGPDLDAADDTLWNKACQISAICIFQQWVSANAFAYMNINKRFTNDIGLLNHAYNHYVHYWIAQKYKQETKEEGKNVKDNAQKTIQRAQQHLCKARWTHAVAHKFSKRYQKILGIVEVHSNDEYNSKCKAYIVKTLVYQSAKANLMIRQVDDHMNKSAQIAGKQMQGRI</sequence>
<dbReference type="Proteomes" id="UP000886653">
    <property type="component" value="Unassembled WGS sequence"/>
</dbReference>
<evidence type="ECO:0000313" key="1">
    <source>
        <dbReference type="EMBL" id="KAG0139955.1"/>
    </source>
</evidence>
<comment type="caution">
    <text evidence="1">The sequence shown here is derived from an EMBL/GenBank/DDBJ whole genome shotgun (WGS) entry which is preliminary data.</text>
</comment>
<protein>
    <submittedName>
        <fullName evidence="1">Uncharacterized protein</fullName>
    </submittedName>
</protein>
<proteinExistence type="predicted"/>
<gene>
    <name evidence="1" type="ORF">CROQUDRAFT_693283</name>
</gene>
<dbReference type="AlphaFoldDB" id="A0A9P6N9U2"/>
<accession>A0A9P6N9U2</accession>
<evidence type="ECO:0000313" key="2">
    <source>
        <dbReference type="Proteomes" id="UP000886653"/>
    </source>
</evidence>
<name>A0A9P6N9U2_9BASI</name>
<organism evidence="1 2">
    <name type="scientific">Cronartium quercuum f. sp. fusiforme G11</name>
    <dbReference type="NCBI Taxonomy" id="708437"/>
    <lineage>
        <taxon>Eukaryota</taxon>
        <taxon>Fungi</taxon>
        <taxon>Dikarya</taxon>
        <taxon>Basidiomycota</taxon>
        <taxon>Pucciniomycotina</taxon>
        <taxon>Pucciniomycetes</taxon>
        <taxon>Pucciniales</taxon>
        <taxon>Coleosporiaceae</taxon>
        <taxon>Cronartium</taxon>
    </lineage>
</organism>